<keyword evidence="3" id="KW-0547">Nucleotide-binding</keyword>
<evidence type="ECO:0000259" key="1">
    <source>
        <dbReference type="Pfam" id="PF00271"/>
    </source>
</evidence>
<dbReference type="GO" id="GO:0005524">
    <property type="term" value="F:ATP binding"/>
    <property type="evidence" value="ECO:0007669"/>
    <property type="project" value="InterPro"/>
</dbReference>
<dbReference type="Pfam" id="PF04851">
    <property type="entry name" value="ResIII"/>
    <property type="match status" value="1"/>
</dbReference>
<dbReference type="SUPFAM" id="SSF52540">
    <property type="entry name" value="P-loop containing nucleoside triphosphate hydrolases"/>
    <property type="match status" value="1"/>
</dbReference>
<dbReference type="GO" id="GO:0005829">
    <property type="term" value="C:cytosol"/>
    <property type="evidence" value="ECO:0007669"/>
    <property type="project" value="TreeGrafter"/>
</dbReference>
<feature type="domain" description="Helicase C-terminal" evidence="1">
    <location>
        <begin position="262"/>
        <end position="357"/>
    </location>
</feature>
<dbReference type="PANTHER" id="PTHR47396">
    <property type="entry name" value="TYPE I RESTRICTION ENZYME ECOKI R PROTEIN"/>
    <property type="match status" value="1"/>
</dbReference>
<keyword evidence="3" id="KW-0067">ATP-binding</keyword>
<dbReference type="EMBL" id="LK054503">
    <property type="protein sequence ID" value="CDR49935.1"/>
    <property type="molecule type" value="Genomic_DNA"/>
</dbReference>
<dbReference type="GO" id="GO:0004386">
    <property type="term" value="F:helicase activity"/>
    <property type="evidence" value="ECO:0007669"/>
    <property type="project" value="UniProtKB-KW"/>
</dbReference>
<feature type="domain" description="Helicase/UvrB N-terminal" evidence="2">
    <location>
        <begin position="5"/>
        <end position="157"/>
    </location>
</feature>
<dbReference type="InterPro" id="IPR050742">
    <property type="entry name" value="Helicase_Restrict-Modif_Enz"/>
</dbReference>
<dbReference type="PANTHER" id="PTHR47396:SF1">
    <property type="entry name" value="ATP-DEPENDENT HELICASE IRC3-RELATED"/>
    <property type="match status" value="1"/>
</dbReference>
<organism evidence="3">
    <name type="scientific">Pseudomonas aeruginosa</name>
    <dbReference type="NCBI Taxonomy" id="287"/>
    <lineage>
        <taxon>Bacteria</taxon>
        <taxon>Pseudomonadati</taxon>
        <taxon>Pseudomonadota</taxon>
        <taxon>Gammaproteobacteria</taxon>
        <taxon>Pseudomonadales</taxon>
        <taxon>Pseudomonadaceae</taxon>
        <taxon>Pseudomonas</taxon>
    </lineage>
</organism>
<keyword evidence="3" id="KW-0378">Hydrolase</keyword>
<name>A0A0A8LE45_PSEAI</name>
<dbReference type="InterPro" id="IPR001650">
    <property type="entry name" value="Helicase_C-like"/>
</dbReference>
<dbReference type="Gene3D" id="3.40.50.300">
    <property type="entry name" value="P-loop containing nucleotide triphosphate hydrolases"/>
    <property type="match status" value="2"/>
</dbReference>
<dbReference type="AlphaFoldDB" id="A0A0A8LE45"/>
<reference evidence="3" key="1">
    <citation type="journal article" date="2014" name="Antimicrob. Agents Chemother.">
        <title>Tn6249, a new Tn6162 transposon derivative carrying a double-integron platform involved with acquisition of the blaVIM-1 metallo-beta-lactamase gene in Pseudomonas aeruginosa.</title>
        <authorList>
            <person name="Di Pilato V."/>
            <person name="Pollini S."/>
            <person name="Rossolini G.M."/>
        </authorList>
    </citation>
    <scope>NUCLEOTIDE SEQUENCE</scope>
    <source>
        <strain evidence="3">VR-143/97</strain>
    </source>
</reference>
<dbReference type="Pfam" id="PF00271">
    <property type="entry name" value="Helicase_C"/>
    <property type="match status" value="1"/>
</dbReference>
<dbReference type="InterPro" id="IPR027417">
    <property type="entry name" value="P-loop_NTPase"/>
</dbReference>
<sequence length="467" mass="51614">MMSSSLRSWQDSCITRALEHFTVTPHFFCQATPGAGKTRMAAELASRLLEQDRIDLVLCFAPSCQVVEGFRSTFAAVLGRRLDGQIGAVGAAYTYQAMEYRDEGFWQLLDDYRVFVVFDEIHHCAGHDPLLSNAWGQQILHRIQDRAAFTLALSGTPWRSDDKAIALARYSSPEGHLICDYRYGLKDAIADDVCRSPRIVLLDNQKVKLTEELGANSSVRLFPSIAKLLGESPVTYEELLRHDEVINPILDLGCSKLNELRQIKPDAAGLVVATDIEHAQQVTLALEAMGEECRIVTNKTPDAQQVINAFRSSACRWIVAVGMISEGTDIPRLQVCCYLSRIRTELHYRQVLGRVLRRTGESDDQAWLFMLAESTLQGFAERISNDLPDDLAVLSDVQMPGFTPGSKPEPMGTLGHVEGFGGAGLGSAEPGIGSQPTDIISLDGFAIEPAYQVSFSQHYRQQLLACF</sequence>
<evidence type="ECO:0000259" key="2">
    <source>
        <dbReference type="Pfam" id="PF04851"/>
    </source>
</evidence>
<evidence type="ECO:0000313" key="3">
    <source>
        <dbReference type="EMBL" id="CDR49935.1"/>
    </source>
</evidence>
<proteinExistence type="predicted"/>
<dbReference type="GO" id="GO:0003677">
    <property type="term" value="F:DNA binding"/>
    <property type="evidence" value="ECO:0007669"/>
    <property type="project" value="InterPro"/>
</dbReference>
<keyword evidence="3" id="KW-0347">Helicase</keyword>
<dbReference type="GO" id="GO:0016787">
    <property type="term" value="F:hydrolase activity"/>
    <property type="evidence" value="ECO:0007669"/>
    <property type="project" value="InterPro"/>
</dbReference>
<accession>A0A0A8LE45</accession>
<protein>
    <submittedName>
        <fullName evidence="3">Helicase</fullName>
    </submittedName>
</protein>
<dbReference type="InterPro" id="IPR006935">
    <property type="entry name" value="Helicase/UvrB_N"/>
</dbReference>